<dbReference type="EMBL" id="QZEZ01000005">
    <property type="protein sequence ID" value="RJK95479.1"/>
    <property type="molecule type" value="Genomic_DNA"/>
</dbReference>
<dbReference type="AlphaFoldDB" id="A0A3A3YZI6"/>
<evidence type="ECO:0000256" key="2">
    <source>
        <dbReference type="SAM" id="Phobius"/>
    </source>
</evidence>
<protein>
    <submittedName>
        <fullName evidence="3">Uncharacterized protein</fullName>
    </submittedName>
</protein>
<comment type="caution">
    <text evidence="3">The sequence shown here is derived from an EMBL/GenBank/DDBJ whole genome shotgun (WGS) entry which is preliminary data.</text>
</comment>
<keyword evidence="2" id="KW-0812">Transmembrane</keyword>
<evidence type="ECO:0000313" key="3">
    <source>
        <dbReference type="EMBL" id="RJK95479.1"/>
    </source>
</evidence>
<feature type="transmembrane region" description="Helical" evidence="2">
    <location>
        <begin position="20"/>
        <end position="38"/>
    </location>
</feature>
<organism evidence="3 4">
    <name type="scientific">Vallicoccus soli</name>
    <dbReference type="NCBI Taxonomy" id="2339232"/>
    <lineage>
        <taxon>Bacteria</taxon>
        <taxon>Bacillati</taxon>
        <taxon>Actinomycetota</taxon>
        <taxon>Actinomycetes</taxon>
        <taxon>Motilibacterales</taxon>
        <taxon>Vallicoccaceae</taxon>
        <taxon>Vallicoccus</taxon>
    </lineage>
</organism>
<gene>
    <name evidence="3" type="ORF">D5H78_12650</name>
</gene>
<keyword evidence="2" id="KW-1133">Transmembrane helix</keyword>
<feature type="region of interest" description="Disordered" evidence="1">
    <location>
        <begin position="47"/>
        <end position="71"/>
    </location>
</feature>
<reference evidence="3 4" key="1">
    <citation type="submission" date="2018-09" db="EMBL/GenBank/DDBJ databases">
        <title>YIM 75000 draft genome.</title>
        <authorList>
            <person name="Tang S."/>
            <person name="Feng Y."/>
        </authorList>
    </citation>
    <scope>NUCLEOTIDE SEQUENCE [LARGE SCALE GENOMIC DNA]</scope>
    <source>
        <strain evidence="3 4">YIM 75000</strain>
    </source>
</reference>
<proteinExistence type="predicted"/>
<sequence length="71" mass="7611">MRRGEGRSRPSARPEEVDPVILLALVLPPLLLALLLGLERVERWTVRPPSAPGASRGPLARALSRAAAGPR</sequence>
<accession>A0A3A3YZI6</accession>
<dbReference type="Proteomes" id="UP000265614">
    <property type="component" value="Unassembled WGS sequence"/>
</dbReference>
<keyword evidence="4" id="KW-1185">Reference proteome</keyword>
<name>A0A3A3YZI6_9ACTN</name>
<evidence type="ECO:0000256" key="1">
    <source>
        <dbReference type="SAM" id="MobiDB-lite"/>
    </source>
</evidence>
<evidence type="ECO:0000313" key="4">
    <source>
        <dbReference type="Proteomes" id="UP000265614"/>
    </source>
</evidence>
<keyword evidence="2" id="KW-0472">Membrane</keyword>